<dbReference type="GO" id="GO:0020037">
    <property type="term" value="F:heme binding"/>
    <property type="evidence" value="ECO:0007669"/>
    <property type="project" value="InterPro"/>
</dbReference>
<dbReference type="Proteomes" id="UP000283895">
    <property type="component" value="Unassembled WGS sequence"/>
</dbReference>
<dbReference type="GO" id="GO:0005506">
    <property type="term" value="F:iron ion binding"/>
    <property type="evidence" value="ECO:0007669"/>
    <property type="project" value="InterPro"/>
</dbReference>
<gene>
    <name evidence="8" type="ORF">VMCG_04952</name>
</gene>
<dbReference type="CDD" id="cd11061">
    <property type="entry name" value="CYP67-like"/>
    <property type="match status" value="1"/>
</dbReference>
<feature type="region of interest" description="Disordered" evidence="5">
    <location>
        <begin position="747"/>
        <end position="776"/>
    </location>
</feature>
<dbReference type="GO" id="GO:0004497">
    <property type="term" value="F:monooxygenase activity"/>
    <property type="evidence" value="ECO:0007669"/>
    <property type="project" value="InterPro"/>
</dbReference>
<keyword evidence="2 4" id="KW-0479">Metal-binding</keyword>
<feature type="domain" description="Rhodopsin" evidence="7">
    <location>
        <begin position="504"/>
        <end position="730"/>
    </location>
</feature>
<feature type="transmembrane region" description="Helical" evidence="6">
    <location>
        <begin position="705"/>
        <end position="725"/>
    </location>
</feature>
<dbReference type="Pfam" id="PF20684">
    <property type="entry name" value="Fung_rhodopsin"/>
    <property type="match status" value="1"/>
</dbReference>
<feature type="transmembrane region" description="Helical" evidence="6">
    <location>
        <begin position="665"/>
        <end position="685"/>
    </location>
</feature>
<dbReference type="InterPro" id="IPR036396">
    <property type="entry name" value="Cyt_P450_sf"/>
</dbReference>
<dbReference type="InterPro" id="IPR049326">
    <property type="entry name" value="Rhodopsin_dom_fungi"/>
</dbReference>
<dbReference type="STRING" id="356882.A0A423WM21"/>
<dbReference type="Pfam" id="PF00067">
    <property type="entry name" value="p450"/>
    <property type="match status" value="1"/>
</dbReference>
<keyword evidence="6" id="KW-0812">Transmembrane</keyword>
<accession>A0A423WM21</accession>
<feature type="binding site" description="axial binding residue" evidence="4">
    <location>
        <position position="460"/>
    </location>
    <ligand>
        <name>heme</name>
        <dbReference type="ChEBI" id="CHEBI:30413"/>
    </ligand>
    <ligandPart>
        <name>Fe</name>
        <dbReference type="ChEBI" id="CHEBI:18248"/>
    </ligandPart>
</feature>
<evidence type="ECO:0000313" key="9">
    <source>
        <dbReference type="Proteomes" id="UP000283895"/>
    </source>
</evidence>
<feature type="transmembrane region" description="Helical" evidence="6">
    <location>
        <begin position="513"/>
        <end position="534"/>
    </location>
</feature>
<reference evidence="8 9" key="1">
    <citation type="submission" date="2015-09" db="EMBL/GenBank/DDBJ databases">
        <title>Host preference determinants of Valsa canker pathogens revealed by comparative genomics.</title>
        <authorList>
            <person name="Yin Z."/>
            <person name="Huang L."/>
        </authorList>
    </citation>
    <scope>NUCLEOTIDE SEQUENCE [LARGE SCALE GENOMIC DNA]</scope>
    <source>
        <strain evidence="8 9">03-1</strain>
    </source>
</reference>
<feature type="transmembrane region" description="Helical" evidence="6">
    <location>
        <begin position="591"/>
        <end position="612"/>
    </location>
</feature>
<sequence length="1182" mass="133448">MAPNLAQQAIQADLYGIIGRAAVLGVLFHVSIQAVEFEKFMFHYLATLPVGFVLMSTVLATYGPCGWLEAVGKSCLFEFVFNGTCLLSISIYRVLFHRCRSFPGPLGVKISRFRTACIAAKNVQYYKELDKFHSMYGDFVRTGPREITIFRASAVPTIYGPSSKCLKSTWRKAWERGMAIKALATYQPRIETKARLLSKKIQERAGQIINMTDWSMFFSFDVMGDVGFSKDFGNLTTGVEHSAIKPIHEHIKILGILSPIPWLMNLLGSIPGAAKTYTEMFTICANEIRAKQKAVHEKDVSAAPSIEALDDDARIVLLAGSDTTASTFTNSLYHLVKYPETQTRMRELIRQALAGGPQDWDYEKVKGVKYIDEFISETLRLRPAVLVAGSRETPAGGIQIDEVHIPGNTNVLVPIYQIHRDPRYWKKAEEFIPERWGERRVELGTEKAPYFPFLSGAYTCPGKNVANMSLRIALAMLVQKFDISFAPGEDGEALKPALWDVEATNNMGWRDELIGVVILFCVLNTLTVGLRIFVRTTVTRGALGWDDVALVITYYNIAMLDVCYIISGIVKISVALVLYRLDPRRLIRFTLVADIIICLTWTIVATLVLSLGCTELSAYTFSSSVCRNTKYSQEASYVIFDLFHVLLPIVILWNVQISRAQKWSIVGLFGVGLLAAVAAIMKLQVYVEVYHSTATTDHVALWYRGVIWAFAEHGLSLFASSILALRPLAKYISKGWLTLTTTLYGSSKSRNSSAPGTQSWLSRDSDRSKKPESAEMNTIGVRNDVSVYSEYNLGLVNFDFTLNTYLEKNPIDSGYPEFEEHIVSMARSLSPLGPKAMTQERPEAWMESQEVTFRTLKRPFGMISIATITGLQLYSLRVEASFDESVAIVSEDSLLRFVNKETSYNPLTIVDLQIAEGKASGFSTCNRRWEDPKDLLVFQGCNPAGSEGEIISETTFRHNPEDVYRQADAESISSDDSDSPLRDPPCWTWGKFFHKNDVGDIYFWQVEPGHPKVGSECPQVKPKYSEGWDEYSGSWRTHVWKLTRRDGEVVYVTSVRHSEDAHVMEPPEEWFEDWDSSEGDKIEPTHHAVSQVQLLQESAPDESIDFYSCTKSLVGPGRYVEFWNHIRAQEPPEGAIKHLPKEDPYRLRHKYYVGDYSLIEYKDSKCEQMAYMIIREEPYHEW</sequence>
<dbReference type="Gene3D" id="1.10.630.10">
    <property type="entry name" value="Cytochrome P450"/>
    <property type="match status" value="1"/>
</dbReference>
<evidence type="ECO:0000256" key="4">
    <source>
        <dbReference type="PIRSR" id="PIRSR602401-1"/>
    </source>
</evidence>
<feature type="transmembrane region" description="Helical" evidence="6">
    <location>
        <begin position="44"/>
        <end position="64"/>
    </location>
</feature>
<proteinExistence type="predicted"/>
<evidence type="ECO:0000256" key="6">
    <source>
        <dbReference type="SAM" id="Phobius"/>
    </source>
</evidence>
<name>A0A423WM21_9PEZI</name>
<dbReference type="PANTHER" id="PTHR24305">
    <property type="entry name" value="CYTOCHROME P450"/>
    <property type="match status" value="1"/>
</dbReference>
<feature type="compositionally biased region" description="Polar residues" evidence="5">
    <location>
        <begin position="747"/>
        <end position="762"/>
    </location>
</feature>
<dbReference type="AlphaFoldDB" id="A0A423WM21"/>
<feature type="compositionally biased region" description="Basic and acidic residues" evidence="5">
    <location>
        <begin position="763"/>
        <end position="773"/>
    </location>
</feature>
<comment type="cofactor">
    <cofactor evidence="4">
        <name>heme</name>
        <dbReference type="ChEBI" id="CHEBI:30413"/>
    </cofactor>
</comment>
<dbReference type="InterPro" id="IPR050121">
    <property type="entry name" value="Cytochrome_P450_monoxygenase"/>
</dbReference>
<comment type="caution">
    <text evidence="8">The sequence shown here is derived from an EMBL/GenBank/DDBJ whole genome shotgun (WGS) entry which is preliminary data.</text>
</comment>
<evidence type="ECO:0000256" key="3">
    <source>
        <dbReference type="ARBA" id="ARBA00023004"/>
    </source>
</evidence>
<evidence type="ECO:0000256" key="2">
    <source>
        <dbReference type="ARBA" id="ARBA00022723"/>
    </source>
</evidence>
<dbReference type="InterPro" id="IPR002401">
    <property type="entry name" value="Cyt_P450_E_grp-I"/>
</dbReference>
<evidence type="ECO:0000256" key="1">
    <source>
        <dbReference type="ARBA" id="ARBA00022617"/>
    </source>
</evidence>
<dbReference type="EMBL" id="LKEA01000014">
    <property type="protein sequence ID" value="ROW04459.1"/>
    <property type="molecule type" value="Genomic_DNA"/>
</dbReference>
<evidence type="ECO:0000256" key="5">
    <source>
        <dbReference type="SAM" id="MobiDB-lite"/>
    </source>
</evidence>
<keyword evidence="1 4" id="KW-0349">Heme</keyword>
<feature type="transmembrane region" description="Helical" evidence="6">
    <location>
        <begin position="554"/>
        <end position="579"/>
    </location>
</feature>
<dbReference type="PRINTS" id="PR00385">
    <property type="entry name" value="P450"/>
</dbReference>
<dbReference type="PANTHER" id="PTHR24305:SF78">
    <property type="entry name" value="P450, PUTATIVE (EUROFUNG)-RELATED"/>
    <property type="match status" value="1"/>
</dbReference>
<dbReference type="GO" id="GO:0016705">
    <property type="term" value="F:oxidoreductase activity, acting on paired donors, with incorporation or reduction of molecular oxygen"/>
    <property type="evidence" value="ECO:0007669"/>
    <property type="project" value="InterPro"/>
</dbReference>
<feature type="transmembrane region" description="Helical" evidence="6">
    <location>
        <begin position="635"/>
        <end position="653"/>
    </location>
</feature>
<evidence type="ECO:0000259" key="7">
    <source>
        <dbReference type="Pfam" id="PF20684"/>
    </source>
</evidence>
<keyword evidence="6" id="KW-0472">Membrane</keyword>
<dbReference type="OrthoDB" id="6692864at2759"/>
<dbReference type="SUPFAM" id="SSF48264">
    <property type="entry name" value="Cytochrome P450"/>
    <property type="match status" value="1"/>
</dbReference>
<keyword evidence="9" id="KW-1185">Reference proteome</keyword>
<keyword evidence="3 4" id="KW-0408">Iron</keyword>
<organism evidence="8 9">
    <name type="scientific">Cytospora schulzeri</name>
    <dbReference type="NCBI Taxonomy" id="448051"/>
    <lineage>
        <taxon>Eukaryota</taxon>
        <taxon>Fungi</taxon>
        <taxon>Dikarya</taxon>
        <taxon>Ascomycota</taxon>
        <taxon>Pezizomycotina</taxon>
        <taxon>Sordariomycetes</taxon>
        <taxon>Sordariomycetidae</taxon>
        <taxon>Diaporthales</taxon>
        <taxon>Cytosporaceae</taxon>
        <taxon>Cytospora</taxon>
    </lineage>
</organism>
<evidence type="ECO:0000313" key="8">
    <source>
        <dbReference type="EMBL" id="ROW04459.1"/>
    </source>
</evidence>
<dbReference type="InterPro" id="IPR001128">
    <property type="entry name" value="Cyt_P450"/>
</dbReference>
<dbReference type="PRINTS" id="PR00463">
    <property type="entry name" value="EP450I"/>
</dbReference>
<keyword evidence="6" id="KW-1133">Transmembrane helix</keyword>
<feature type="transmembrane region" description="Helical" evidence="6">
    <location>
        <begin position="76"/>
        <end position="96"/>
    </location>
</feature>
<protein>
    <recommendedName>
        <fullName evidence="7">Rhodopsin domain-containing protein</fullName>
    </recommendedName>
</protein>
<feature type="transmembrane region" description="Helical" evidence="6">
    <location>
        <begin position="12"/>
        <end position="32"/>
    </location>
</feature>